<reference evidence="9 10" key="1">
    <citation type="journal article" date="2019" name="Appl. Environ. Microbiol.">
        <title>Co-occurrence of broad and narrow host-range viruses infecting the toxic bloom-forming cyanobacterium Microcystis aeruginosa.</title>
        <authorList>
            <person name="Morimoto D."/>
            <person name="Tominaga K."/>
            <person name="Nishimura Y."/>
            <person name="Yoshida N."/>
            <person name="Kimura S."/>
            <person name="Sako Y."/>
            <person name="Yoshida T."/>
        </authorList>
    </citation>
    <scope>NUCLEOTIDE SEQUENCE [LARGE SCALE GENOMIC DNA]</scope>
    <source>
        <strain evidence="9 10">11-30S32</strain>
    </source>
</reference>
<dbReference type="SUPFAM" id="SSF53335">
    <property type="entry name" value="S-adenosyl-L-methionine-dependent methyltransferases"/>
    <property type="match status" value="1"/>
</dbReference>
<accession>A0A510PQH8</accession>
<dbReference type="GO" id="GO:0003677">
    <property type="term" value="F:DNA binding"/>
    <property type="evidence" value="ECO:0007669"/>
    <property type="project" value="InterPro"/>
</dbReference>
<evidence type="ECO:0000256" key="6">
    <source>
        <dbReference type="ARBA" id="ARBA00047942"/>
    </source>
</evidence>
<comment type="catalytic activity">
    <reaction evidence="6">
        <text>a 2'-deoxyadenosine in DNA + S-adenosyl-L-methionine = an N(6)-methyl-2'-deoxyadenosine in DNA + S-adenosyl-L-homocysteine + H(+)</text>
        <dbReference type="Rhea" id="RHEA:15197"/>
        <dbReference type="Rhea" id="RHEA-COMP:12418"/>
        <dbReference type="Rhea" id="RHEA-COMP:12419"/>
        <dbReference type="ChEBI" id="CHEBI:15378"/>
        <dbReference type="ChEBI" id="CHEBI:57856"/>
        <dbReference type="ChEBI" id="CHEBI:59789"/>
        <dbReference type="ChEBI" id="CHEBI:90615"/>
        <dbReference type="ChEBI" id="CHEBI:90616"/>
        <dbReference type="EC" id="2.1.1.72"/>
    </reaction>
</comment>
<keyword evidence="3" id="KW-0808">Transferase</keyword>
<evidence type="ECO:0000256" key="4">
    <source>
        <dbReference type="ARBA" id="ARBA00022691"/>
    </source>
</evidence>
<dbReference type="EC" id="2.1.1.72" evidence="1"/>
<evidence type="ECO:0000256" key="7">
    <source>
        <dbReference type="SAM" id="Coils"/>
    </source>
</evidence>
<feature type="domain" description="DNA methylase adenine-specific" evidence="8">
    <location>
        <begin position="1"/>
        <end position="139"/>
    </location>
</feature>
<proteinExistence type="predicted"/>
<sequence>MIASLKPDGHMATIMPHGVLFRGGKEKLIREILIEDDLIEAIISLPPELFYGTGIPACVLVVNKNKPDELRDKILFINADREYAEGKNQNKLRPEDIEKIDYVFTHKREYPKYSRLVDKSEIVEKHDFNLNIRRYVDNTPDPEPEDVKAHLMGGIPQAEIAAQQDTFAKFGINTNTLFRPLRPGYASFCPEIATKAAIKENLEANPDLQARISDHYTTLKNWWREARDDFAKLEGNNIMPQVRQQLLSSLKQQLIPLGVLDEFKSAGVFVNWWQQIRYDLKTIINSGWHHTLIPDQYLLAAFFQAEEAAIEELESKISAVQGELSEAVESAQEVANYEPEEEETVSAASIKKWLKELIDDLKQSQGDSAARERQSYQQEYNVITDIDNQIKLLKNTVKEQQSQLELKLRLKRVGDEEFKAETIELLEQVQNQLMGLNASKKEEKAKINALNKDKKALEIKSHIPHFMIKLP</sequence>
<dbReference type="EMBL" id="BHVU01000592">
    <property type="protein sequence ID" value="GCA96085.1"/>
    <property type="molecule type" value="Genomic_DNA"/>
</dbReference>
<feature type="coiled-coil region" evidence="7">
    <location>
        <begin position="303"/>
        <end position="330"/>
    </location>
</feature>
<dbReference type="InterPro" id="IPR003356">
    <property type="entry name" value="DNA_methylase_A-5"/>
</dbReference>
<gene>
    <name evidence="9" type="ORF">MAE30S32_47370</name>
</gene>
<evidence type="ECO:0000256" key="1">
    <source>
        <dbReference type="ARBA" id="ARBA00011900"/>
    </source>
</evidence>
<evidence type="ECO:0000313" key="9">
    <source>
        <dbReference type="EMBL" id="GCA96085.1"/>
    </source>
</evidence>
<keyword evidence="4" id="KW-0949">S-adenosyl-L-methionine</keyword>
<dbReference type="Gene3D" id="3.40.50.150">
    <property type="entry name" value="Vaccinia Virus protein VP39"/>
    <property type="match status" value="1"/>
</dbReference>
<comment type="caution">
    <text evidence="9">The sequence shown here is derived from an EMBL/GenBank/DDBJ whole genome shotgun (WGS) entry which is preliminary data.</text>
</comment>
<keyword evidence="7" id="KW-0175">Coiled coil</keyword>
<feature type="coiled-coil region" evidence="7">
    <location>
        <begin position="383"/>
        <end position="460"/>
    </location>
</feature>
<evidence type="ECO:0000256" key="5">
    <source>
        <dbReference type="ARBA" id="ARBA00022747"/>
    </source>
</evidence>
<evidence type="ECO:0000256" key="2">
    <source>
        <dbReference type="ARBA" id="ARBA00022603"/>
    </source>
</evidence>
<protein>
    <recommendedName>
        <fullName evidence="1">site-specific DNA-methyltransferase (adenine-specific)</fullName>
        <ecNumber evidence="1">2.1.1.72</ecNumber>
    </recommendedName>
</protein>
<dbReference type="RefSeq" id="WP_261779710.1">
    <property type="nucleotide sequence ID" value="NZ_BHVU01000592.1"/>
</dbReference>
<dbReference type="InterPro" id="IPR051537">
    <property type="entry name" value="DNA_Adenine_Mtase"/>
</dbReference>
<dbReference type="InterPro" id="IPR029063">
    <property type="entry name" value="SAM-dependent_MTases_sf"/>
</dbReference>
<keyword evidence="5" id="KW-0680">Restriction system</keyword>
<organism evidence="9 10">
    <name type="scientific">Microcystis aeruginosa 11-30S32</name>
    <dbReference type="NCBI Taxonomy" id="2358142"/>
    <lineage>
        <taxon>Bacteria</taxon>
        <taxon>Bacillati</taxon>
        <taxon>Cyanobacteriota</taxon>
        <taxon>Cyanophyceae</taxon>
        <taxon>Oscillatoriophycideae</taxon>
        <taxon>Chroococcales</taxon>
        <taxon>Microcystaceae</taxon>
        <taxon>Microcystis</taxon>
    </lineage>
</organism>
<dbReference type="GO" id="GO:0009007">
    <property type="term" value="F:site-specific DNA-methyltransferase (adenine-specific) activity"/>
    <property type="evidence" value="ECO:0007669"/>
    <property type="project" value="UniProtKB-EC"/>
</dbReference>
<name>A0A510PQH8_MICAE</name>
<dbReference type="Proteomes" id="UP000321223">
    <property type="component" value="Unassembled WGS sequence"/>
</dbReference>
<dbReference type="PANTHER" id="PTHR42933">
    <property type="entry name" value="SLR6095 PROTEIN"/>
    <property type="match status" value="1"/>
</dbReference>
<dbReference type="PANTHER" id="PTHR42933:SF3">
    <property type="entry name" value="TYPE I RESTRICTION ENZYME MJAVIII METHYLASE SUBUNIT"/>
    <property type="match status" value="1"/>
</dbReference>
<dbReference type="GO" id="GO:0009307">
    <property type="term" value="P:DNA restriction-modification system"/>
    <property type="evidence" value="ECO:0007669"/>
    <property type="project" value="UniProtKB-KW"/>
</dbReference>
<dbReference type="AlphaFoldDB" id="A0A510PQH8"/>
<dbReference type="GO" id="GO:0032259">
    <property type="term" value="P:methylation"/>
    <property type="evidence" value="ECO:0007669"/>
    <property type="project" value="UniProtKB-KW"/>
</dbReference>
<dbReference type="Pfam" id="PF02384">
    <property type="entry name" value="N6_Mtase"/>
    <property type="match status" value="1"/>
</dbReference>
<evidence type="ECO:0000313" key="10">
    <source>
        <dbReference type="Proteomes" id="UP000321223"/>
    </source>
</evidence>
<keyword evidence="2" id="KW-0489">Methyltransferase</keyword>
<dbReference type="GO" id="GO:0008170">
    <property type="term" value="F:N-methyltransferase activity"/>
    <property type="evidence" value="ECO:0007669"/>
    <property type="project" value="InterPro"/>
</dbReference>
<evidence type="ECO:0000256" key="3">
    <source>
        <dbReference type="ARBA" id="ARBA00022679"/>
    </source>
</evidence>
<evidence type="ECO:0000259" key="8">
    <source>
        <dbReference type="Pfam" id="PF02384"/>
    </source>
</evidence>